<organism evidence="2 3">
    <name type="scientific">Acer saccharum</name>
    <name type="common">Sugar maple</name>
    <dbReference type="NCBI Taxonomy" id="4024"/>
    <lineage>
        <taxon>Eukaryota</taxon>
        <taxon>Viridiplantae</taxon>
        <taxon>Streptophyta</taxon>
        <taxon>Embryophyta</taxon>
        <taxon>Tracheophyta</taxon>
        <taxon>Spermatophyta</taxon>
        <taxon>Magnoliopsida</taxon>
        <taxon>eudicotyledons</taxon>
        <taxon>Gunneridae</taxon>
        <taxon>Pentapetalae</taxon>
        <taxon>rosids</taxon>
        <taxon>malvids</taxon>
        <taxon>Sapindales</taxon>
        <taxon>Sapindaceae</taxon>
        <taxon>Hippocastanoideae</taxon>
        <taxon>Acereae</taxon>
        <taxon>Acer</taxon>
    </lineage>
</organism>
<dbReference type="AlphaFoldDB" id="A0AA39SSR6"/>
<reference evidence="2" key="2">
    <citation type="submission" date="2023-06" db="EMBL/GenBank/DDBJ databases">
        <authorList>
            <person name="Swenson N.G."/>
            <person name="Wegrzyn J.L."/>
            <person name="Mcevoy S.L."/>
        </authorList>
    </citation>
    <scope>NUCLEOTIDE SEQUENCE</scope>
    <source>
        <strain evidence="2">NS2018</strain>
        <tissue evidence="2">Leaf</tissue>
    </source>
</reference>
<proteinExistence type="predicted"/>
<keyword evidence="3" id="KW-1185">Reference proteome</keyword>
<evidence type="ECO:0000256" key="1">
    <source>
        <dbReference type="SAM" id="MobiDB-lite"/>
    </source>
</evidence>
<name>A0AA39SSR6_ACESA</name>
<protein>
    <submittedName>
        <fullName evidence="2">Uncharacterized protein</fullName>
    </submittedName>
</protein>
<comment type="caution">
    <text evidence="2">The sequence shown here is derived from an EMBL/GenBank/DDBJ whole genome shotgun (WGS) entry which is preliminary data.</text>
</comment>
<gene>
    <name evidence="2" type="ORF">LWI29_004218</name>
</gene>
<evidence type="ECO:0000313" key="3">
    <source>
        <dbReference type="Proteomes" id="UP001168877"/>
    </source>
</evidence>
<feature type="region of interest" description="Disordered" evidence="1">
    <location>
        <begin position="1"/>
        <end position="23"/>
    </location>
</feature>
<dbReference type="EMBL" id="JAUESC010000003">
    <property type="protein sequence ID" value="KAK0599317.1"/>
    <property type="molecule type" value="Genomic_DNA"/>
</dbReference>
<sequence>MSIPITHQARVEKATPSQNFQTGKLATKAKSGLKGKRKLFGGKLNRGTSEKAARMLKLISVSAKGKKQWVALLNFVRVQARNEKVTQTQRWVRLQTQRTTFLNLITNKSSTTSMMAVSNEQV</sequence>
<accession>A0AA39SSR6</accession>
<evidence type="ECO:0000313" key="2">
    <source>
        <dbReference type="EMBL" id="KAK0599317.1"/>
    </source>
</evidence>
<dbReference type="Proteomes" id="UP001168877">
    <property type="component" value="Unassembled WGS sequence"/>
</dbReference>
<reference evidence="2" key="1">
    <citation type="journal article" date="2022" name="Plant J.">
        <title>Strategies of tolerance reflected in two North American maple genomes.</title>
        <authorList>
            <person name="McEvoy S.L."/>
            <person name="Sezen U.U."/>
            <person name="Trouern-Trend A."/>
            <person name="McMahon S.M."/>
            <person name="Schaberg P.G."/>
            <person name="Yang J."/>
            <person name="Wegrzyn J.L."/>
            <person name="Swenson N.G."/>
        </authorList>
    </citation>
    <scope>NUCLEOTIDE SEQUENCE</scope>
    <source>
        <strain evidence="2">NS2018</strain>
    </source>
</reference>